<dbReference type="InterPro" id="IPR000620">
    <property type="entry name" value="EamA_dom"/>
</dbReference>
<dbReference type="AlphaFoldDB" id="E0IGB6"/>
<feature type="transmembrane region" description="Helical" evidence="7">
    <location>
        <begin position="165"/>
        <end position="187"/>
    </location>
</feature>
<evidence type="ECO:0000256" key="1">
    <source>
        <dbReference type="ARBA" id="ARBA00004651"/>
    </source>
</evidence>
<dbReference type="PANTHER" id="PTHR32322:SF18">
    <property type="entry name" value="S-ADENOSYLMETHIONINE_S-ADENOSYLHOMOCYSTEINE TRANSPORTER"/>
    <property type="match status" value="1"/>
</dbReference>
<dbReference type="OrthoDB" id="3190463at2"/>
<feature type="domain" description="EamA" evidence="8">
    <location>
        <begin position="169"/>
        <end position="303"/>
    </location>
</feature>
<feature type="transmembrane region" description="Helical" evidence="7">
    <location>
        <begin position="83"/>
        <end position="103"/>
    </location>
</feature>
<gene>
    <name evidence="9" type="ORF">PaecuDRAFT_4709</name>
</gene>
<dbReference type="eggNOG" id="COG0697">
    <property type="taxonomic scope" value="Bacteria"/>
</dbReference>
<comment type="subcellular location">
    <subcellularLocation>
        <location evidence="1">Cell membrane</location>
        <topology evidence="1">Multi-pass membrane protein</topology>
    </subcellularLocation>
</comment>
<evidence type="ECO:0000313" key="10">
    <source>
        <dbReference type="Proteomes" id="UP000005387"/>
    </source>
</evidence>
<feature type="transmembrane region" description="Helical" evidence="7">
    <location>
        <begin position="284"/>
        <end position="302"/>
    </location>
</feature>
<dbReference type="Proteomes" id="UP000005387">
    <property type="component" value="Unassembled WGS sequence"/>
</dbReference>
<evidence type="ECO:0000256" key="7">
    <source>
        <dbReference type="SAM" id="Phobius"/>
    </source>
</evidence>
<reference evidence="9 10" key="1">
    <citation type="submission" date="2010-07" db="EMBL/GenBank/DDBJ databases">
        <title>The draft genome of Paenibacillus curdlanolyticus YK9.</title>
        <authorList>
            <consortium name="US DOE Joint Genome Institute (JGI-PGF)"/>
            <person name="Lucas S."/>
            <person name="Copeland A."/>
            <person name="Lapidus A."/>
            <person name="Cheng J.-F."/>
            <person name="Bruce D."/>
            <person name="Goodwin L."/>
            <person name="Pitluck S."/>
            <person name="Land M.L."/>
            <person name="Hauser L."/>
            <person name="Chang Y.-J."/>
            <person name="Jeffries C."/>
            <person name="Anderson I.J."/>
            <person name="Johnson E."/>
            <person name="Loganathan U."/>
            <person name="Mulhopadhyay B."/>
            <person name="Kyrpides N."/>
            <person name="Woyke T.J."/>
        </authorList>
    </citation>
    <scope>NUCLEOTIDE SEQUENCE [LARGE SCALE GENOMIC DNA]</scope>
    <source>
        <strain evidence="9 10">YK9</strain>
    </source>
</reference>
<keyword evidence="5 7" id="KW-1133">Transmembrane helix</keyword>
<feature type="transmembrane region" description="Helical" evidence="7">
    <location>
        <begin position="51"/>
        <end position="71"/>
    </location>
</feature>
<feature type="transmembrane region" description="Helical" evidence="7">
    <location>
        <begin position="199"/>
        <end position="219"/>
    </location>
</feature>
<dbReference type="PANTHER" id="PTHR32322">
    <property type="entry name" value="INNER MEMBRANE TRANSPORTER"/>
    <property type="match status" value="1"/>
</dbReference>
<keyword evidence="6 7" id="KW-0472">Membrane</keyword>
<evidence type="ECO:0000256" key="3">
    <source>
        <dbReference type="ARBA" id="ARBA00022475"/>
    </source>
</evidence>
<dbReference type="STRING" id="717606.PaecuDRAFT_4709"/>
<protein>
    <recommendedName>
        <fullName evidence="8">EamA domain-containing protein</fullName>
    </recommendedName>
</protein>
<feature type="transmembrane region" description="Helical" evidence="7">
    <location>
        <begin position="12"/>
        <end position="31"/>
    </location>
</feature>
<proteinExistence type="inferred from homology"/>
<organism evidence="9 10">
    <name type="scientific">Paenibacillus curdlanolyticus YK9</name>
    <dbReference type="NCBI Taxonomy" id="717606"/>
    <lineage>
        <taxon>Bacteria</taxon>
        <taxon>Bacillati</taxon>
        <taxon>Bacillota</taxon>
        <taxon>Bacilli</taxon>
        <taxon>Bacillales</taxon>
        <taxon>Paenibacillaceae</taxon>
        <taxon>Paenibacillus</taxon>
    </lineage>
</organism>
<evidence type="ECO:0000256" key="2">
    <source>
        <dbReference type="ARBA" id="ARBA00007362"/>
    </source>
</evidence>
<evidence type="ECO:0000256" key="5">
    <source>
        <dbReference type="ARBA" id="ARBA00022989"/>
    </source>
</evidence>
<evidence type="ECO:0000313" key="9">
    <source>
        <dbReference type="EMBL" id="EFM08518.1"/>
    </source>
</evidence>
<feature type="transmembrane region" description="Helical" evidence="7">
    <location>
        <begin position="225"/>
        <end position="249"/>
    </location>
</feature>
<dbReference type="InterPro" id="IPR037185">
    <property type="entry name" value="EmrE-like"/>
</dbReference>
<feature type="transmembrane region" description="Helical" evidence="7">
    <location>
        <begin position="140"/>
        <end position="159"/>
    </location>
</feature>
<dbReference type="RefSeq" id="WP_006040687.1">
    <property type="nucleotide sequence ID" value="NZ_AEDD01000016.1"/>
</dbReference>
<dbReference type="GO" id="GO:0005886">
    <property type="term" value="C:plasma membrane"/>
    <property type="evidence" value="ECO:0007669"/>
    <property type="project" value="UniProtKB-SubCell"/>
</dbReference>
<dbReference type="EMBL" id="AEDD01000016">
    <property type="protein sequence ID" value="EFM08518.1"/>
    <property type="molecule type" value="Genomic_DNA"/>
</dbReference>
<dbReference type="SUPFAM" id="SSF103481">
    <property type="entry name" value="Multidrug resistance efflux transporter EmrE"/>
    <property type="match status" value="2"/>
</dbReference>
<sequence>MNAKQFFTHPAGIAAGSIGATLLWGSAYPTLKRSYEELGIDGTDWFEQFLFAGYRFTLAGLLIFLFMLVIREPLRYRQGSLKCIVSLGLVQTVLQYVFFYTGLAHSSGVFGSVIAGMISFFSMVLAYFYDPSERFTRNKIIGLVLGITGLLLLALPQAVQHGWNQAFGIGEWLLLIAALCAGFGNVLSKKAVSVYPVAYVNGYQMLAGGLALILIGGTVDGFMPFHWTAAAIILLLYSAIISSAGFIVWNYVMKYNSVGSTASYLFLTPVFGVMLSALFLNESIGIAVIASLTAVCAGIIIINRRTEQKQAAAKTANVR</sequence>
<dbReference type="Pfam" id="PF00892">
    <property type="entry name" value="EamA"/>
    <property type="match status" value="2"/>
</dbReference>
<keyword evidence="3" id="KW-1003">Cell membrane</keyword>
<feature type="transmembrane region" description="Helical" evidence="7">
    <location>
        <begin position="261"/>
        <end position="278"/>
    </location>
</feature>
<name>E0IGB6_9BACL</name>
<dbReference type="InterPro" id="IPR050638">
    <property type="entry name" value="AA-Vitamin_Transporters"/>
</dbReference>
<feature type="transmembrane region" description="Helical" evidence="7">
    <location>
        <begin position="109"/>
        <end position="128"/>
    </location>
</feature>
<comment type="similarity">
    <text evidence="2">Belongs to the EamA transporter family.</text>
</comment>
<keyword evidence="10" id="KW-1185">Reference proteome</keyword>
<evidence type="ECO:0000256" key="4">
    <source>
        <dbReference type="ARBA" id="ARBA00022692"/>
    </source>
</evidence>
<accession>E0IGB6</accession>
<evidence type="ECO:0000259" key="8">
    <source>
        <dbReference type="Pfam" id="PF00892"/>
    </source>
</evidence>
<evidence type="ECO:0000256" key="6">
    <source>
        <dbReference type="ARBA" id="ARBA00023136"/>
    </source>
</evidence>
<feature type="domain" description="EamA" evidence="8">
    <location>
        <begin position="18"/>
        <end position="154"/>
    </location>
</feature>
<keyword evidence="4 7" id="KW-0812">Transmembrane</keyword>